<proteinExistence type="inferred from homology"/>
<feature type="domain" description="Ig-like" evidence="15">
    <location>
        <begin position="149"/>
        <end position="251"/>
    </location>
</feature>
<dbReference type="InterPro" id="IPR033772">
    <property type="entry name" value="UPA"/>
</dbReference>
<sequence length="1072" mass="117590">MWLDNCLLISSLLIISVLPASALSLAVTKLTGNQVPELSDSEKHLPLAPRLIQQPKSAYYVSPKSPAVIECVADHSSYVTIHCNGQALNRRVDVVTDHERAERQRFSVPIDFEDAQRWLGADRRLFCNCEAWNSVPELNNTHRKVVSSPGYVRLAYFESQRFQFDPVPQNVSIEANNVMLSCTPPVAHPKPKVHWMKDGQPLDIARYNDRVTVDHQAQLIIRPLMLEDRGNYSCVAQIPGQSLASKTAQLAIYVNGGWSPWTIWRACDPRCETVGPTGRDQCPSECSEQRRERRRQCNNPRPQYGGRPCVGEARTAEMCDAKCIVHGKWGEWSPWSYCGPDCRSSRQRACNSPSPRNGGFPCADADSGENGGRTRNCSDGLCRKEDQTLLRYINGQNGRSVNPEHVPNLNNVAIYIGLFVAAAVIVTVAVVIVYLVRKKSVSFTAGRRVPRYNIHMNELLLPPESATPAKSGSAAATAIEMCSQQLLPHQGQHQQHQQQRHFQHQFQHQLQYKSPVQSEQGLRVQLPMSSTYQSIGRPQLMSSCCPASPGDCKPSRPCSALYHELSLGSHVMASFVPANVCVDQLAWGSIGPEGGRLCLTESGVALTVPANAIGPQGPDEVFLAACRDPGLGPVLADKQTLLSPVVACGPSSLATLKPAVLSLPHAACLRHGFWSVSVLYCDDSSSSIGGNSELRPPAGGASSAADTADPEDTVDENDVDELDDCNDGNETGERCPATEQKQKVSGSRCLTYEGSYLRRQPSQQSHQHQQLWRELDATTAPRHLDPGVCHLLAPRLGRYCLIGQSQEGGNAVKLLRLAAFAASPMQSSAEFCLRLHVLPDTPDALELALLTEEQEAGARLVDSPRQLAFRDGGQQLCFSIEELSLGWRSKSKYQEIPFAHVWSGGQAGLHCAFGLEHVDPTRQSVSCKIVVYQNHYYNSRQVVHIVSSKNDLPGSNPLCPSTSMLASSRVGIHADPPQTVFRLPPRLRGAICRLLDAPSCRGSDWRMLGRLLGMERLAGQLAGRPSPTDCLLDLWEARCRGEEALIELADSLKAMGRQDAACLLEQEPDSWL</sequence>
<dbReference type="SUPFAM" id="SSF47986">
    <property type="entry name" value="DEATH domain"/>
    <property type="match status" value="1"/>
</dbReference>
<feature type="compositionally biased region" description="Low complexity" evidence="13">
    <location>
        <begin position="696"/>
        <end position="707"/>
    </location>
</feature>
<comment type="similarity">
    <text evidence="2 12">Belongs to the unc-5 family.</text>
</comment>
<accession>A0A267E936</accession>
<name>A0A267E936_9PLAT</name>
<dbReference type="InterPro" id="IPR000884">
    <property type="entry name" value="TSP1_rpt"/>
</dbReference>
<keyword evidence="5 12" id="KW-0732">Signal</keyword>
<feature type="transmembrane region" description="Helical" evidence="12">
    <location>
        <begin position="412"/>
        <end position="436"/>
    </location>
</feature>
<dbReference type="InterPro" id="IPR036179">
    <property type="entry name" value="Ig-like_dom_sf"/>
</dbReference>
<keyword evidence="10" id="KW-0325">Glycoprotein</keyword>
<dbReference type="PROSITE" id="PS50092">
    <property type="entry name" value="TSP1"/>
    <property type="match status" value="2"/>
</dbReference>
<comment type="function">
    <text evidence="12">Receptor for netrin required for axon guidance. Mediates axon repulsion of neuronal growth cones in the developing nervous system upon ligand binding.</text>
</comment>
<dbReference type="STRING" id="282301.A0A267E936"/>
<dbReference type="CDD" id="cd08781">
    <property type="entry name" value="Death_UNC5-like"/>
    <property type="match status" value="1"/>
</dbReference>
<reference evidence="17 18" key="1">
    <citation type="submission" date="2017-06" db="EMBL/GenBank/DDBJ databases">
        <title>A platform for efficient transgenesis in Macrostomum lignano, a flatworm model organism for stem cell research.</title>
        <authorList>
            <person name="Berezikov E."/>
        </authorList>
    </citation>
    <scope>NUCLEOTIDE SEQUENCE [LARGE SCALE GENOMIC DNA]</scope>
    <source>
        <strain evidence="17">DV1</strain>
        <tissue evidence="17">Whole organism</tissue>
    </source>
</reference>
<gene>
    <name evidence="17" type="ORF">BOX15_Mlig008327g1</name>
</gene>
<evidence type="ECO:0000259" key="14">
    <source>
        <dbReference type="PROSITE" id="PS50017"/>
    </source>
</evidence>
<keyword evidence="6 12" id="KW-1133">Transmembrane helix</keyword>
<evidence type="ECO:0000256" key="2">
    <source>
        <dbReference type="ARBA" id="ARBA00009844"/>
    </source>
</evidence>
<dbReference type="SMART" id="SM00209">
    <property type="entry name" value="TSP1"/>
    <property type="match status" value="1"/>
</dbReference>
<keyword evidence="4 12" id="KW-0812">Transmembrane</keyword>
<dbReference type="GO" id="GO:0005042">
    <property type="term" value="F:netrin receptor activity"/>
    <property type="evidence" value="ECO:0007669"/>
    <property type="project" value="UniProtKB-UniRule"/>
</dbReference>
<dbReference type="Pfam" id="PF13927">
    <property type="entry name" value="Ig_3"/>
    <property type="match status" value="1"/>
</dbReference>
<dbReference type="PROSITE" id="PS50835">
    <property type="entry name" value="IG_LIKE"/>
    <property type="match status" value="1"/>
</dbReference>
<evidence type="ECO:0000256" key="12">
    <source>
        <dbReference type="RuleBase" id="RU367033"/>
    </source>
</evidence>
<dbReference type="Pfam" id="PF25609">
    <property type="entry name" value="Unc5_NetrinR_N"/>
    <property type="match status" value="1"/>
</dbReference>
<dbReference type="InterPro" id="IPR037936">
    <property type="entry name" value="UNC5A-D"/>
</dbReference>
<evidence type="ECO:0000256" key="3">
    <source>
        <dbReference type="ARBA" id="ARBA00022473"/>
    </source>
</evidence>
<dbReference type="SUPFAM" id="SSF82895">
    <property type="entry name" value="TSP-1 type 1 repeat"/>
    <property type="match status" value="2"/>
</dbReference>
<evidence type="ECO:0000256" key="1">
    <source>
        <dbReference type="ARBA" id="ARBA00004479"/>
    </source>
</evidence>
<protein>
    <recommendedName>
        <fullName evidence="12">Netrin receptor UNC5</fullName>
    </recommendedName>
</protein>
<feature type="domain" description="Death" evidence="14">
    <location>
        <begin position="1002"/>
        <end position="1068"/>
    </location>
</feature>
<evidence type="ECO:0000256" key="5">
    <source>
        <dbReference type="ARBA" id="ARBA00022729"/>
    </source>
</evidence>
<evidence type="ECO:0000256" key="11">
    <source>
        <dbReference type="ARBA" id="ARBA00023319"/>
    </source>
</evidence>
<dbReference type="Gene3D" id="2.20.100.10">
    <property type="entry name" value="Thrombospondin type-1 (TSP1) repeat"/>
    <property type="match status" value="2"/>
</dbReference>
<feature type="compositionally biased region" description="Acidic residues" evidence="13">
    <location>
        <begin position="708"/>
        <end position="727"/>
    </location>
</feature>
<feature type="domain" description="ZU5" evidence="16">
    <location>
        <begin position="584"/>
        <end position="692"/>
    </location>
</feature>
<dbReference type="InterPro" id="IPR036383">
    <property type="entry name" value="TSP1_rpt_sf"/>
</dbReference>
<dbReference type="InterPro" id="IPR000906">
    <property type="entry name" value="ZU5_dom"/>
</dbReference>
<dbReference type="GO" id="GO:0008045">
    <property type="term" value="P:motor neuron axon guidance"/>
    <property type="evidence" value="ECO:0007669"/>
    <property type="project" value="TreeGrafter"/>
</dbReference>
<keyword evidence="9 12" id="KW-0675">Receptor</keyword>
<dbReference type="InterPro" id="IPR013783">
    <property type="entry name" value="Ig-like_fold"/>
</dbReference>
<feature type="signal peptide" evidence="12">
    <location>
        <begin position="1"/>
        <end position="22"/>
    </location>
</feature>
<comment type="subcellular location">
    <subcellularLocation>
        <location evidence="12">Cell membrane</location>
        <topology evidence="12">Single-pass type I membrane protein</topology>
    </subcellularLocation>
    <subcellularLocation>
        <location evidence="1">Membrane</location>
        <topology evidence="1">Single-pass type I membrane protein</topology>
    </subcellularLocation>
</comment>
<dbReference type="InterPro" id="IPR003598">
    <property type="entry name" value="Ig_sub2"/>
</dbReference>
<dbReference type="PROSITE" id="PS51145">
    <property type="entry name" value="ZU5"/>
    <property type="match status" value="1"/>
</dbReference>
<comment type="caution">
    <text evidence="17">The sequence shown here is derived from an EMBL/GenBank/DDBJ whole genome shotgun (WGS) entry which is preliminary data.</text>
</comment>
<dbReference type="Pfam" id="PF00531">
    <property type="entry name" value="Death"/>
    <property type="match status" value="1"/>
</dbReference>
<dbReference type="SUPFAM" id="SSF48726">
    <property type="entry name" value="Immunoglobulin"/>
    <property type="match status" value="1"/>
</dbReference>
<evidence type="ECO:0000313" key="18">
    <source>
        <dbReference type="Proteomes" id="UP000215902"/>
    </source>
</evidence>
<dbReference type="GO" id="GO:0005886">
    <property type="term" value="C:plasma membrane"/>
    <property type="evidence" value="ECO:0007669"/>
    <property type="project" value="UniProtKB-SubCell"/>
</dbReference>
<dbReference type="InterPro" id="IPR011029">
    <property type="entry name" value="DEATH-like_dom_sf"/>
</dbReference>
<evidence type="ECO:0000256" key="4">
    <source>
        <dbReference type="ARBA" id="ARBA00022692"/>
    </source>
</evidence>
<evidence type="ECO:0000259" key="15">
    <source>
        <dbReference type="PROSITE" id="PS50835"/>
    </source>
</evidence>
<dbReference type="PROSITE" id="PS50017">
    <property type="entry name" value="DEATH_DOMAIN"/>
    <property type="match status" value="1"/>
</dbReference>
<dbReference type="PANTHER" id="PTHR12582:SF47">
    <property type="entry name" value="NETRIN RECEPTOR UNC-5"/>
    <property type="match status" value="1"/>
</dbReference>
<evidence type="ECO:0000256" key="9">
    <source>
        <dbReference type="ARBA" id="ARBA00023170"/>
    </source>
</evidence>
<dbReference type="InterPro" id="IPR003599">
    <property type="entry name" value="Ig_sub"/>
</dbReference>
<dbReference type="InterPro" id="IPR007110">
    <property type="entry name" value="Ig-like_dom"/>
</dbReference>
<dbReference type="Gene3D" id="2.60.40.10">
    <property type="entry name" value="Immunoglobulins"/>
    <property type="match status" value="2"/>
</dbReference>
<dbReference type="PANTHER" id="PTHR12582">
    <property type="entry name" value="NETRIN RECEPTOR UNC5"/>
    <property type="match status" value="1"/>
</dbReference>
<evidence type="ECO:0000259" key="16">
    <source>
        <dbReference type="PROSITE" id="PS51145"/>
    </source>
</evidence>
<keyword evidence="11 12" id="KW-0393">Immunoglobulin domain</keyword>
<dbReference type="Pfam" id="PF17217">
    <property type="entry name" value="UPA"/>
    <property type="match status" value="1"/>
</dbReference>
<keyword evidence="7 12" id="KW-0472">Membrane</keyword>
<feature type="chain" id="PRO_5025091034" description="Netrin receptor UNC5" evidence="12">
    <location>
        <begin position="23"/>
        <end position="1072"/>
    </location>
</feature>
<evidence type="ECO:0000256" key="8">
    <source>
        <dbReference type="ARBA" id="ARBA00023157"/>
    </source>
</evidence>
<dbReference type="Pfam" id="PF00791">
    <property type="entry name" value="ZU5"/>
    <property type="match status" value="1"/>
</dbReference>
<dbReference type="AlphaFoldDB" id="A0A267E936"/>
<dbReference type="EMBL" id="NIVC01002412">
    <property type="protein sequence ID" value="PAA58095.1"/>
    <property type="molecule type" value="Genomic_DNA"/>
</dbReference>
<dbReference type="Gene3D" id="2.60.220.30">
    <property type="match status" value="1"/>
</dbReference>
<keyword evidence="18" id="KW-1185">Reference proteome</keyword>
<dbReference type="SMART" id="SM00005">
    <property type="entry name" value="DEATH"/>
    <property type="match status" value="1"/>
</dbReference>
<evidence type="ECO:0000256" key="7">
    <source>
        <dbReference type="ARBA" id="ARBA00023136"/>
    </source>
</evidence>
<dbReference type="OrthoDB" id="5973910at2759"/>
<dbReference type="SMART" id="SM00408">
    <property type="entry name" value="IGc2"/>
    <property type="match status" value="1"/>
</dbReference>
<keyword evidence="3 12" id="KW-0217">Developmental protein</keyword>
<dbReference type="InterPro" id="IPR057755">
    <property type="entry name" value="UNC5A-D-like_N"/>
</dbReference>
<organism evidence="17 18">
    <name type="scientific">Macrostomum lignano</name>
    <dbReference type="NCBI Taxonomy" id="282301"/>
    <lineage>
        <taxon>Eukaryota</taxon>
        <taxon>Metazoa</taxon>
        <taxon>Spiralia</taxon>
        <taxon>Lophotrochozoa</taxon>
        <taxon>Platyhelminthes</taxon>
        <taxon>Rhabditophora</taxon>
        <taxon>Macrostomorpha</taxon>
        <taxon>Macrostomida</taxon>
        <taxon>Macrostomidae</taxon>
        <taxon>Macrostomum</taxon>
    </lineage>
</organism>
<dbReference type="InterPro" id="IPR000488">
    <property type="entry name" value="Death_dom"/>
</dbReference>
<dbReference type="Gene3D" id="1.10.533.10">
    <property type="entry name" value="Death Domain, Fas"/>
    <property type="match status" value="1"/>
</dbReference>
<evidence type="ECO:0000256" key="6">
    <source>
        <dbReference type="ARBA" id="ARBA00022989"/>
    </source>
</evidence>
<evidence type="ECO:0000256" key="13">
    <source>
        <dbReference type="SAM" id="MobiDB-lite"/>
    </source>
</evidence>
<evidence type="ECO:0000256" key="10">
    <source>
        <dbReference type="ARBA" id="ARBA00023180"/>
    </source>
</evidence>
<dbReference type="Proteomes" id="UP000215902">
    <property type="component" value="Unassembled WGS sequence"/>
</dbReference>
<dbReference type="SMART" id="SM00409">
    <property type="entry name" value="IG"/>
    <property type="match status" value="1"/>
</dbReference>
<dbReference type="SMART" id="SM00218">
    <property type="entry name" value="ZU5"/>
    <property type="match status" value="1"/>
</dbReference>
<feature type="region of interest" description="Disordered" evidence="13">
    <location>
        <begin position="689"/>
        <end position="740"/>
    </location>
</feature>
<keyword evidence="8" id="KW-1015">Disulfide bond</keyword>
<evidence type="ECO:0000313" key="17">
    <source>
        <dbReference type="EMBL" id="PAA58095.1"/>
    </source>
</evidence>